<organism evidence="2">
    <name type="scientific">Gaeumannomyces tritici (strain R3-111a-1)</name>
    <name type="common">Wheat and barley take-all root rot fungus</name>
    <name type="synonym">Gaeumannomyces graminis var. tritici</name>
    <dbReference type="NCBI Taxonomy" id="644352"/>
    <lineage>
        <taxon>Eukaryota</taxon>
        <taxon>Fungi</taxon>
        <taxon>Dikarya</taxon>
        <taxon>Ascomycota</taxon>
        <taxon>Pezizomycotina</taxon>
        <taxon>Sordariomycetes</taxon>
        <taxon>Sordariomycetidae</taxon>
        <taxon>Magnaporthales</taxon>
        <taxon>Magnaporthaceae</taxon>
        <taxon>Gaeumannomyces</taxon>
    </lineage>
</organism>
<evidence type="ECO:0000313" key="3">
    <source>
        <dbReference type="EnsemblFungi" id="EJT74049"/>
    </source>
</evidence>
<gene>
    <name evidence="3" type="primary">20348356</name>
    <name evidence="2" type="ORF">GGTG_07898</name>
</gene>
<evidence type="ECO:0000256" key="1">
    <source>
        <dbReference type="SAM" id="MobiDB-lite"/>
    </source>
</evidence>
<accession>J3P307</accession>
<reference evidence="2" key="3">
    <citation type="submission" date="2010-09" db="EMBL/GenBank/DDBJ databases">
        <title>Annotation of Gaeumannomyces graminis var. tritici R3-111a-1.</title>
        <authorList>
            <consortium name="The Broad Institute Genome Sequencing Platform"/>
            <person name="Ma L.-J."/>
            <person name="Dead R."/>
            <person name="Young S.K."/>
            <person name="Zeng Q."/>
            <person name="Gargeya S."/>
            <person name="Fitzgerald M."/>
            <person name="Haas B."/>
            <person name="Abouelleil A."/>
            <person name="Alvarado L."/>
            <person name="Arachchi H.M."/>
            <person name="Berlin A."/>
            <person name="Brown A."/>
            <person name="Chapman S.B."/>
            <person name="Chen Z."/>
            <person name="Dunbar C."/>
            <person name="Freedman E."/>
            <person name="Gearin G."/>
            <person name="Gellesch M."/>
            <person name="Goldberg J."/>
            <person name="Griggs A."/>
            <person name="Gujja S."/>
            <person name="Heiman D."/>
            <person name="Howarth C."/>
            <person name="Larson L."/>
            <person name="Lui A."/>
            <person name="MacDonald P.J.P."/>
            <person name="Mehta T."/>
            <person name="Montmayeur A."/>
            <person name="Murphy C."/>
            <person name="Neiman D."/>
            <person name="Pearson M."/>
            <person name="Priest M."/>
            <person name="Roberts A."/>
            <person name="Saif S."/>
            <person name="Shea T."/>
            <person name="Shenoy N."/>
            <person name="Sisk P."/>
            <person name="Stolte C."/>
            <person name="Sykes S."/>
            <person name="Yandava C."/>
            <person name="Wortman J."/>
            <person name="Nusbaum C."/>
            <person name="Birren B."/>
        </authorList>
    </citation>
    <scope>NUCLEOTIDE SEQUENCE</scope>
    <source>
        <strain evidence="2">R3-111a-1</strain>
    </source>
</reference>
<dbReference type="VEuPathDB" id="FungiDB:GGTG_07898"/>
<keyword evidence="4" id="KW-1185">Reference proteome</keyword>
<dbReference type="HOGENOM" id="CLU_1428066_0_0_1"/>
<dbReference type="Proteomes" id="UP000006039">
    <property type="component" value="Unassembled WGS sequence"/>
</dbReference>
<reference evidence="4" key="1">
    <citation type="submission" date="2010-07" db="EMBL/GenBank/DDBJ databases">
        <title>The genome sequence of Gaeumannomyces graminis var. tritici strain R3-111a-1.</title>
        <authorList>
            <consortium name="The Broad Institute Genome Sequencing Platform"/>
            <person name="Ma L.-J."/>
            <person name="Dead R."/>
            <person name="Young S."/>
            <person name="Zeng Q."/>
            <person name="Koehrsen M."/>
            <person name="Alvarado L."/>
            <person name="Berlin A."/>
            <person name="Chapman S.B."/>
            <person name="Chen Z."/>
            <person name="Freedman E."/>
            <person name="Gellesch M."/>
            <person name="Goldberg J."/>
            <person name="Griggs A."/>
            <person name="Gujja S."/>
            <person name="Heilman E.R."/>
            <person name="Heiman D."/>
            <person name="Hepburn T."/>
            <person name="Howarth C."/>
            <person name="Jen D."/>
            <person name="Larson L."/>
            <person name="Mehta T."/>
            <person name="Neiman D."/>
            <person name="Pearson M."/>
            <person name="Roberts A."/>
            <person name="Saif S."/>
            <person name="Shea T."/>
            <person name="Shenoy N."/>
            <person name="Sisk P."/>
            <person name="Stolte C."/>
            <person name="Sykes S."/>
            <person name="Walk T."/>
            <person name="White J."/>
            <person name="Yandava C."/>
            <person name="Haas B."/>
            <person name="Nusbaum C."/>
            <person name="Birren B."/>
        </authorList>
    </citation>
    <scope>NUCLEOTIDE SEQUENCE [LARGE SCALE GENOMIC DNA]</scope>
    <source>
        <strain evidence="4">R3-111a-1</strain>
    </source>
</reference>
<dbReference type="GeneID" id="20348356"/>
<dbReference type="EnsemblFungi" id="EJT74049">
    <property type="protein sequence ID" value="EJT74049"/>
    <property type="gene ID" value="GGTG_07898"/>
</dbReference>
<evidence type="ECO:0000313" key="4">
    <source>
        <dbReference type="Proteomes" id="UP000006039"/>
    </source>
</evidence>
<dbReference type="RefSeq" id="XP_009223993.1">
    <property type="nucleotide sequence ID" value="XM_009225729.1"/>
</dbReference>
<dbReference type="AlphaFoldDB" id="J3P307"/>
<reference evidence="3" key="5">
    <citation type="submission" date="2018-04" db="UniProtKB">
        <authorList>
            <consortium name="EnsemblFungi"/>
        </authorList>
    </citation>
    <scope>IDENTIFICATION</scope>
    <source>
        <strain evidence="3">R3-111a-1</strain>
    </source>
</reference>
<feature type="region of interest" description="Disordered" evidence="1">
    <location>
        <begin position="1"/>
        <end position="47"/>
    </location>
</feature>
<sequence>MSRALNPQLLEATRHRSSQENAPGCTAEAQDTIPASQSNAPVQPGRQPFVSQARATELGRTCLPFQDMEELIRDGRAGPLRRCRRWCEPSSMSLLLVSYRDLAPLAWPSEYPGISNHHTPAATNQRGQSQLRPAFLFQCSNDSDNATIRKLFHVPKASRPARPVQFVFASVLNNRCTLLLTDLTMMHLRF</sequence>
<name>J3P307_GAET3</name>
<reference evidence="2" key="2">
    <citation type="submission" date="2010-07" db="EMBL/GenBank/DDBJ databases">
        <authorList>
            <consortium name="The Broad Institute Genome Sequencing Platform"/>
            <consortium name="Broad Institute Genome Sequencing Center for Infectious Disease"/>
            <person name="Ma L.-J."/>
            <person name="Dead R."/>
            <person name="Young S."/>
            <person name="Zeng Q."/>
            <person name="Koehrsen M."/>
            <person name="Alvarado L."/>
            <person name="Berlin A."/>
            <person name="Chapman S.B."/>
            <person name="Chen Z."/>
            <person name="Freedman E."/>
            <person name="Gellesch M."/>
            <person name="Goldberg J."/>
            <person name="Griggs A."/>
            <person name="Gujja S."/>
            <person name="Heilman E.R."/>
            <person name="Heiman D."/>
            <person name="Hepburn T."/>
            <person name="Howarth C."/>
            <person name="Jen D."/>
            <person name="Larson L."/>
            <person name="Mehta T."/>
            <person name="Neiman D."/>
            <person name="Pearson M."/>
            <person name="Roberts A."/>
            <person name="Saif S."/>
            <person name="Shea T."/>
            <person name="Shenoy N."/>
            <person name="Sisk P."/>
            <person name="Stolte C."/>
            <person name="Sykes S."/>
            <person name="Walk T."/>
            <person name="White J."/>
            <person name="Yandava C."/>
            <person name="Haas B."/>
            <person name="Nusbaum C."/>
            <person name="Birren B."/>
        </authorList>
    </citation>
    <scope>NUCLEOTIDE SEQUENCE</scope>
    <source>
        <strain evidence="2">R3-111a-1</strain>
    </source>
</reference>
<evidence type="ECO:0000313" key="2">
    <source>
        <dbReference type="EMBL" id="EJT74049.1"/>
    </source>
</evidence>
<protein>
    <submittedName>
        <fullName evidence="2 3">Uncharacterized protein</fullName>
    </submittedName>
</protein>
<proteinExistence type="predicted"/>
<dbReference type="EMBL" id="GL385398">
    <property type="protein sequence ID" value="EJT74049.1"/>
    <property type="molecule type" value="Genomic_DNA"/>
</dbReference>
<reference evidence="3" key="4">
    <citation type="journal article" date="2015" name="G3 (Bethesda)">
        <title>Genome sequences of three phytopathogenic species of the Magnaporthaceae family of fungi.</title>
        <authorList>
            <person name="Okagaki L.H."/>
            <person name="Nunes C.C."/>
            <person name="Sailsbery J."/>
            <person name="Clay B."/>
            <person name="Brown D."/>
            <person name="John T."/>
            <person name="Oh Y."/>
            <person name="Young N."/>
            <person name="Fitzgerald M."/>
            <person name="Haas B.J."/>
            <person name="Zeng Q."/>
            <person name="Young S."/>
            <person name="Adiconis X."/>
            <person name="Fan L."/>
            <person name="Levin J.Z."/>
            <person name="Mitchell T.K."/>
            <person name="Okubara P.A."/>
            <person name="Farman M.L."/>
            <person name="Kohn L.M."/>
            <person name="Birren B."/>
            <person name="Ma L.-J."/>
            <person name="Dean R.A."/>
        </authorList>
    </citation>
    <scope>NUCLEOTIDE SEQUENCE</scope>
    <source>
        <strain evidence="3">R3-111a-1</strain>
    </source>
</reference>